<evidence type="ECO:0000313" key="2">
    <source>
        <dbReference type="EMBL" id="MFC3914670.1"/>
    </source>
</evidence>
<feature type="chain" id="PRO_5046752317" description="Lysozyme inhibitor LprI N-terminal domain-containing protein" evidence="1">
    <location>
        <begin position="29"/>
        <end position="249"/>
    </location>
</feature>
<accession>A0ABV8CR37</accession>
<name>A0ABV8CR37_9GAMM</name>
<dbReference type="RefSeq" id="WP_377153813.1">
    <property type="nucleotide sequence ID" value="NZ_JBHSAF010000014.1"/>
</dbReference>
<gene>
    <name evidence="2" type="ORF">ACFOSS_14550</name>
</gene>
<proteinExistence type="predicted"/>
<dbReference type="EMBL" id="JBHSAF010000014">
    <property type="protein sequence ID" value="MFC3914670.1"/>
    <property type="molecule type" value="Genomic_DNA"/>
</dbReference>
<comment type="caution">
    <text evidence="2">The sequence shown here is derived from an EMBL/GenBank/DDBJ whole genome shotgun (WGS) entry which is preliminary data.</text>
</comment>
<dbReference type="PANTHER" id="PTHR37549">
    <property type="entry name" value="LIPOPROTEIN LPRI"/>
    <property type="match status" value="1"/>
</dbReference>
<sequence>MFLSGYGHPAVSGVLFTTFVLAAPSVFADPQSVSAAAATDVAAVLPHALPAPQVIVLTEAELPKGKDAETRKAEDLARDQALRAKCKAIPKDTYDKYLCERRAQVDLVNQLDELLQQVATLTPRWPVDVAADQAQWESRRNACRTDQDVKMCLEFAYLERIGQLQAQFGLVAADGPIAYQCGDTALQLTYHATNPPLVEVSHAGEHRLAWMRPTDMGVYYRGEVTVREYRGGADVTWAQQTWACQQTSQ</sequence>
<dbReference type="Proteomes" id="UP001595692">
    <property type="component" value="Unassembled WGS sequence"/>
</dbReference>
<dbReference type="PANTHER" id="PTHR37549:SF1">
    <property type="entry name" value="LIPOPROTEIN LPRI"/>
    <property type="match status" value="1"/>
</dbReference>
<feature type="signal peptide" evidence="1">
    <location>
        <begin position="1"/>
        <end position="28"/>
    </location>
</feature>
<reference evidence="3" key="1">
    <citation type="journal article" date="2019" name="Int. J. Syst. Evol. Microbiol.">
        <title>The Global Catalogue of Microorganisms (GCM) 10K type strain sequencing project: providing services to taxonomists for standard genome sequencing and annotation.</title>
        <authorList>
            <consortium name="The Broad Institute Genomics Platform"/>
            <consortium name="The Broad Institute Genome Sequencing Center for Infectious Disease"/>
            <person name="Wu L."/>
            <person name="Ma J."/>
        </authorList>
    </citation>
    <scope>NUCLEOTIDE SEQUENCE [LARGE SCALE GENOMIC DNA]</scope>
    <source>
        <strain evidence="3">CCUG 54939</strain>
    </source>
</reference>
<evidence type="ECO:0000313" key="3">
    <source>
        <dbReference type="Proteomes" id="UP001595692"/>
    </source>
</evidence>
<protein>
    <recommendedName>
        <fullName evidence="4">Lysozyme inhibitor LprI N-terminal domain-containing protein</fullName>
    </recommendedName>
</protein>
<evidence type="ECO:0000256" key="1">
    <source>
        <dbReference type="SAM" id="SignalP"/>
    </source>
</evidence>
<keyword evidence="1" id="KW-0732">Signal</keyword>
<dbReference type="InterPro" id="IPR052755">
    <property type="entry name" value="Lysozyme_Inhibitor_LprI"/>
</dbReference>
<evidence type="ECO:0008006" key="4">
    <source>
        <dbReference type="Google" id="ProtNLM"/>
    </source>
</evidence>
<organism evidence="2 3">
    <name type="scientific">Pseudaeromonas sharmana</name>
    <dbReference type="NCBI Taxonomy" id="328412"/>
    <lineage>
        <taxon>Bacteria</taxon>
        <taxon>Pseudomonadati</taxon>
        <taxon>Pseudomonadota</taxon>
        <taxon>Gammaproteobacteria</taxon>
        <taxon>Aeromonadales</taxon>
        <taxon>Aeromonadaceae</taxon>
        <taxon>Pseudaeromonas</taxon>
    </lineage>
</organism>
<keyword evidence="3" id="KW-1185">Reference proteome</keyword>